<feature type="chain" id="PRO_5008897886" evidence="2">
    <location>
        <begin position="20"/>
        <end position="225"/>
    </location>
</feature>
<evidence type="ECO:0000313" key="3">
    <source>
        <dbReference type="EMBL" id="GAU91898.1"/>
    </source>
</evidence>
<reference evidence="3 4" key="1">
    <citation type="journal article" date="2016" name="Nat. Commun.">
        <title>Extremotolerant tardigrade genome and improved radiotolerance of human cultured cells by tardigrade-unique protein.</title>
        <authorList>
            <person name="Hashimoto T."/>
            <person name="Horikawa D.D."/>
            <person name="Saito Y."/>
            <person name="Kuwahara H."/>
            <person name="Kozuka-Hata H."/>
            <person name="Shin-I T."/>
            <person name="Minakuchi Y."/>
            <person name="Ohishi K."/>
            <person name="Motoyama A."/>
            <person name="Aizu T."/>
            <person name="Enomoto A."/>
            <person name="Kondo K."/>
            <person name="Tanaka S."/>
            <person name="Hara Y."/>
            <person name="Koshikawa S."/>
            <person name="Sagara H."/>
            <person name="Miura T."/>
            <person name="Yokobori S."/>
            <person name="Miyagawa K."/>
            <person name="Suzuki Y."/>
            <person name="Kubo T."/>
            <person name="Oyama M."/>
            <person name="Kohara Y."/>
            <person name="Fujiyama A."/>
            <person name="Arakawa K."/>
            <person name="Katayama T."/>
            <person name="Toyoda A."/>
            <person name="Kunieda T."/>
        </authorList>
    </citation>
    <scope>NUCLEOTIDE SEQUENCE [LARGE SCALE GENOMIC DNA]</scope>
    <source>
        <strain evidence="3 4">YOKOZUNA-1</strain>
    </source>
</reference>
<feature type="signal peptide" evidence="2">
    <location>
        <begin position="1"/>
        <end position="19"/>
    </location>
</feature>
<keyword evidence="4" id="KW-1185">Reference proteome</keyword>
<dbReference type="Proteomes" id="UP000186922">
    <property type="component" value="Unassembled WGS sequence"/>
</dbReference>
<proteinExistence type="predicted"/>
<evidence type="ECO:0000256" key="1">
    <source>
        <dbReference type="SAM" id="MobiDB-lite"/>
    </source>
</evidence>
<protein>
    <submittedName>
        <fullName evidence="3">Uncharacterized protein</fullName>
    </submittedName>
</protein>
<comment type="caution">
    <text evidence="3">The sequence shown here is derived from an EMBL/GenBank/DDBJ whole genome shotgun (WGS) entry which is preliminary data.</text>
</comment>
<feature type="compositionally biased region" description="Polar residues" evidence="1">
    <location>
        <begin position="83"/>
        <end position="114"/>
    </location>
</feature>
<name>A0A1D1V0C0_RAMVA</name>
<dbReference type="EMBL" id="BDGG01000002">
    <property type="protein sequence ID" value="GAU91898.1"/>
    <property type="molecule type" value="Genomic_DNA"/>
</dbReference>
<organism evidence="3 4">
    <name type="scientific">Ramazzottius varieornatus</name>
    <name type="common">Water bear</name>
    <name type="synonym">Tardigrade</name>
    <dbReference type="NCBI Taxonomy" id="947166"/>
    <lineage>
        <taxon>Eukaryota</taxon>
        <taxon>Metazoa</taxon>
        <taxon>Ecdysozoa</taxon>
        <taxon>Tardigrada</taxon>
        <taxon>Eutardigrada</taxon>
        <taxon>Parachela</taxon>
        <taxon>Hypsibioidea</taxon>
        <taxon>Ramazzottiidae</taxon>
        <taxon>Ramazzottius</taxon>
    </lineage>
</organism>
<evidence type="ECO:0000256" key="2">
    <source>
        <dbReference type="SAM" id="SignalP"/>
    </source>
</evidence>
<dbReference type="AlphaFoldDB" id="A0A1D1V0C0"/>
<accession>A0A1D1V0C0</accession>
<keyword evidence="2" id="KW-0732">Signal</keyword>
<gene>
    <name evidence="3" type="primary">RvY_04067</name>
    <name evidence="3" type="synonym">RvY_04067.1</name>
    <name evidence="3" type="ORF">RvY_04067-1</name>
</gene>
<feature type="region of interest" description="Disordered" evidence="1">
    <location>
        <begin position="81"/>
        <end position="117"/>
    </location>
</feature>
<evidence type="ECO:0000313" key="4">
    <source>
        <dbReference type="Proteomes" id="UP000186922"/>
    </source>
</evidence>
<sequence length="225" mass="25820">MHTLTVVLIFLVCIYSAQADNNMYPVFPEKIAFFPITSFTSWTNPFYNQLQPDFQLHGRSLFSPSEKSLRTPPELVMEEPAHVQQSIDGRSLNPTPENSLQIPYGNEQSPQRQRPSYADYRQELARTLGEYSNNFEKLQQLNDYYGHKPQPEPGNSLYPSAEFGGSEGSSWMKPHEPFLNQHLNRLQYATGYRQPSLPLAKNRRRYNQPSLPVFGPPPGKPVFDI</sequence>